<dbReference type="AlphaFoldDB" id="A0AAD6W510"/>
<gene>
    <name evidence="1" type="ORF">NC653_010261</name>
</gene>
<protein>
    <submittedName>
        <fullName evidence="1">Uncharacterized protein</fullName>
    </submittedName>
</protein>
<dbReference type="EMBL" id="JAQIZT010000004">
    <property type="protein sequence ID" value="KAJ6999498.1"/>
    <property type="molecule type" value="Genomic_DNA"/>
</dbReference>
<accession>A0AAD6W510</accession>
<keyword evidence="2" id="KW-1185">Reference proteome</keyword>
<comment type="caution">
    <text evidence="1">The sequence shown here is derived from an EMBL/GenBank/DDBJ whole genome shotgun (WGS) entry which is preliminary data.</text>
</comment>
<evidence type="ECO:0000313" key="1">
    <source>
        <dbReference type="EMBL" id="KAJ6999498.1"/>
    </source>
</evidence>
<organism evidence="1 2">
    <name type="scientific">Populus alba x Populus x berolinensis</name>
    <dbReference type="NCBI Taxonomy" id="444605"/>
    <lineage>
        <taxon>Eukaryota</taxon>
        <taxon>Viridiplantae</taxon>
        <taxon>Streptophyta</taxon>
        <taxon>Embryophyta</taxon>
        <taxon>Tracheophyta</taxon>
        <taxon>Spermatophyta</taxon>
        <taxon>Magnoliopsida</taxon>
        <taxon>eudicotyledons</taxon>
        <taxon>Gunneridae</taxon>
        <taxon>Pentapetalae</taxon>
        <taxon>rosids</taxon>
        <taxon>fabids</taxon>
        <taxon>Malpighiales</taxon>
        <taxon>Salicaceae</taxon>
        <taxon>Saliceae</taxon>
        <taxon>Populus</taxon>
    </lineage>
</organism>
<reference evidence="1 2" key="1">
    <citation type="journal article" date="2023" name="Mol. Ecol. Resour.">
        <title>Chromosome-level genome assembly of a triploid poplar Populus alba 'Berolinensis'.</title>
        <authorList>
            <person name="Chen S."/>
            <person name="Yu Y."/>
            <person name="Wang X."/>
            <person name="Wang S."/>
            <person name="Zhang T."/>
            <person name="Zhou Y."/>
            <person name="He R."/>
            <person name="Meng N."/>
            <person name="Wang Y."/>
            <person name="Liu W."/>
            <person name="Liu Z."/>
            <person name="Liu J."/>
            <person name="Guo Q."/>
            <person name="Huang H."/>
            <person name="Sederoff R.R."/>
            <person name="Wang G."/>
            <person name="Qu G."/>
            <person name="Chen S."/>
        </authorList>
    </citation>
    <scope>NUCLEOTIDE SEQUENCE [LARGE SCALE GENOMIC DNA]</scope>
    <source>
        <strain evidence="1">SC-2020</strain>
    </source>
</reference>
<sequence length="101" mass="11234">MEFLTTRHRYPSFDIFFPTGALPSTNSTQLSINGAKKTLYSEDLVLAGPRRGVVQPCLHRKALIKIISHLIIGEHHLATVISDIGKHFPMLASKIQLPCEV</sequence>
<evidence type="ECO:0000313" key="2">
    <source>
        <dbReference type="Proteomes" id="UP001164929"/>
    </source>
</evidence>
<proteinExistence type="predicted"/>
<dbReference type="Proteomes" id="UP001164929">
    <property type="component" value="Chromosome 4"/>
</dbReference>
<name>A0AAD6W510_9ROSI</name>